<evidence type="ECO:0000313" key="2">
    <source>
        <dbReference type="Proteomes" id="UP000260823"/>
    </source>
</evidence>
<evidence type="ECO:0008006" key="3">
    <source>
        <dbReference type="Google" id="ProtNLM"/>
    </source>
</evidence>
<gene>
    <name evidence="1" type="ORF">DYU05_17820</name>
</gene>
<comment type="caution">
    <text evidence="1">The sequence shown here is derived from an EMBL/GenBank/DDBJ whole genome shotgun (WGS) entry which is preliminary data.</text>
</comment>
<keyword evidence="2" id="KW-1185">Reference proteome</keyword>
<dbReference type="RefSeq" id="WP_117384504.1">
    <property type="nucleotide sequence ID" value="NZ_QWDE01000004.1"/>
</dbReference>
<name>A0A3E2NL73_9SPHI</name>
<evidence type="ECO:0000313" key="1">
    <source>
        <dbReference type="EMBL" id="RFZ81683.1"/>
    </source>
</evidence>
<accession>A0A3E2NL73</accession>
<dbReference type="AlphaFoldDB" id="A0A3E2NL73"/>
<dbReference type="EMBL" id="QWDE01000004">
    <property type="protein sequence ID" value="RFZ81683.1"/>
    <property type="molecule type" value="Genomic_DNA"/>
</dbReference>
<dbReference type="Proteomes" id="UP000260823">
    <property type="component" value="Unassembled WGS sequence"/>
</dbReference>
<proteinExistence type="predicted"/>
<reference evidence="1 2" key="1">
    <citation type="submission" date="2018-08" db="EMBL/GenBank/DDBJ databases">
        <title>Mucilaginibacter terrae sp. nov., isolated from manganese diggings.</title>
        <authorList>
            <person name="Huang Y."/>
            <person name="Zhou Z."/>
        </authorList>
    </citation>
    <scope>NUCLEOTIDE SEQUENCE [LARGE SCALE GENOMIC DNA]</scope>
    <source>
        <strain evidence="1 2">ZH6</strain>
    </source>
</reference>
<protein>
    <recommendedName>
        <fullName evidence="3">DUF695 domain-containing protein</fullName>
    </recommendedName>
</protein>
<dbReference type="OrthoDB" id="9151249at2"/>
<sequence length="201" mass="23758">MFKEKQFWDWFKENEAKYFFLNQINDDDEKERLLDIFLSHLHEYCDHLFFEVGGHPHEKQDLIITADGDTDFFDLVETLVKQAPVLEYWNVIAFKPAREDFTVGYNGIELNPKDMWFIPLNSKNSQKIGLKILIENYASSNKEDFLTASYLVLDNMLGEKSNAQDIGYVEIENLPSFPEREELIELVKLSRYIKWKKSKNS</sequence>
<organism evidence="1 2">
    <name type="scientific">Mucilaginibacter terrenus</name>
    <dbReference type="NCBI Taxonomy" id="2482727"/>
    <lineage>
        <taxon>Bacteria</taxon>
        <taxon>Pseudomonadati</taxon>
        <taxon>Bacteroidota</taxon>
        <taxon>Sphingobacteriia</taxon>
        <taxon>Sphingobacteriales</taxon>
        <taxon>Sphingobacteriaceae</taxon>
        <taxon>Mucilaginibacter</taxon>
    </lineage>
</organism>